<dbReference type="AlphaFoldDB" id="D7CKG8"/>
<keyword evidence="1" id="KW-0472">Membrane</keyword>
<evidence type="ECO:0000256" key="1">
    <source>
        <dbReference type="SAM" id="Phobius"/>
    </source>
</evidence>
<dbReference type="Proteomes" id="UP000000378">
    <property type="component" value="Chromosome"/>
</dbReference>
<dbReference type="KEGG" id="slp:Slip_0419"/>
<dbReference type="RefSeq" id="WP_013174605.1">
    <property type="nucleotide sequence ID" value="NC_014220.1"/>
</dbReference>
<name>D7CKG8_SYNLT</name>
<feature type="transmembrane region" description="Helical" evidence="1">
    <location>
        <begin position="33"/>
        <end position="51"/>
    </location>
</feature>
<dbReference type="EMBL" id="CP002048">
    <property type="protein sequence ID" value="ADI01203.1"/>
    <property type="molecule type" value="Genomic_DNA"/>
</dbReference>
<dbReference type="InterPro" id="IPR014245">
    <property type="entry name" value="Spore_III_AF"/>
</dbReference>
<dbReference type="Pfam" id="PF09581">
    <property type="entry name" value="Spore_III_AF"/>
    <property type="match status" value="1"/>
</dbReference>
<protein>
    <submittedName>
        <fullName evidence="2">Sporulation stage III protein AF</fullName>
    </submittedName>
</protein>
<proteinExistence type="predicted"/>
<keyword evidence="1" id="KW-0812">Transmembrane</keyword>
<evidence type="ECO:0000313" key="3">
    <source>
        <dbReference type="Proteomes" id="UP000000378"/>
    </source>
</evidence>
<reference evidence="2 3" key="2">
    <citation type="journal article" date="2010" name="Stand. Genomic Sci.">
        <title>Complete genome sequence of Syntrophothermus lipocalidus type strain (TGB-C1).</title>
        <authorList>
            <person name="Djao O.D."/>
            <person name="Zhang X."/>
            <person name="Lucas S."/>
            <person name="Lapidus A."/>
            <person name="Del Rio T.G."/>
            <person name="Nolan M."/>
            <person name="Tice H."/>
            <person name="Cheng J.F."/>
            <person name="Han C."/>
            <person name="Tapia R."/>
            <person name="Goodwin L."/>
            <person name="Pitluck S."/>
            <person name="Liolios K."/>
            <person name="Ivanova N."/>
            <person name="Mavromatis K."/>
            <person name="Mikhailova N."/>
            <person name="Ovchinnikova G."/>
            <person name="Pati A."/>
            <person name="Brambilla E."/>
            <person name="Chen A."/>
            <person name="Palaniappan K."/>
            <person name="Land M."/>
            <person name="Hauser L."/>
            <person name="Chang Y.J."/>
            <person name="Jeffries C.D."/>
            <person name="Rohde M."/>
            <person name="Sikorski J."/>
            <person name="Spring S."/>
            <person name="Goker M."/>
            <person name="Detter J.C."/>
            <person name="Woyke T."/>
            <person name="Bristow J."/>
            <person name="Eisen J.A."/>
            <person name="Markowitz V."/>
            <person name="Hugenholtz P."/>
            <person name="Kyrpides N.C."/>
            <person name="Klenk H.P."/>
        </authorList>
    </citation>
    <scope>NUCLEOTIDE SEQUENCE [LARGE SCALE GENOMIC DNA]</scope>
    <source>
        <strain evidence="3">DSM 12680 / TGB-C1</strain>
    </source>
</reference>
<sequence length="192" mass="21206">MSLISDMVRNLAAIALLAGFLEIMLPSSSLRPFVRFAIGLFVVIAVLNPTLKFVNQTQDLAMEAWEVKYPEKQTEMAVHQGEALRNKMLKEASNQLKAKTEGQVAAIASLVPGVESLRAEVKLDDQGKISHLVLIVGSKPKQDKSETFQVDAFIASGRDREQKKGIEQKLIDLVKNLYGLEPEQVKVEFEGG</sequence>
<reference evidence="3" key="1">
    <citation type="journal article" date="2010" name="Stand. Genomic Sci.">
        <title>Complete genome sequence of Syntrophothermus lipocalidus type strain (TGB-C1T).</title>
        <authorList>
            <consortium name="US DOE Joint Genome Institute (JGI-PGF)"/>
            <person name="Djao O."/>
            <person name="Zhang X."/>
            <person name="Lucas S."/>
            <person name="Lapidus A."/>
            <person name="Glavina Del Rio T."/>
            <person name="Nolan M."/>
            <person name="Tice H."/>
            <person name="Cheng J."/>
            <person name="Han C."/>
            <person name="Tapia R."/>
            <person name="Goodwin L."/>
            <person name="Pitluck S."/>
            <person name="Liolios K."/>
            <person name="Ivanova N."/>
            <person name="Mavromatis K."/>
            <person name="Mikhailova N."/>
            <person name="Ovchinnikova G."/>
            <person name="Pati A."/>
            <person name="Brambilla E."/>
            <person name="Chen A."/>
            <person name="Palaniappan K."/>
            <person name="Land M."/>
            <person name="Hauser L."/>
            <person name="Chang Y."/>
            <person name="Jeffries C."/>
            <person name="Rohde M."/>
            <person name="Sikorski J."/>
            <person name="Spring S."/>
            <person name="Goker M."/>
            <person name="Detter J."/>
            <person name="Woyke T."/>
            <person name="Bristow J."/>
            <person name="Eisen J."/>
            <person name="Markowitz V."/>
            <person name="Hugenholtz P."/>
            <person name="Kyrpides N."/>
            <person name="Klenk H."/>
        </authorList>
    </citation>
    <scope>NUCLEOTIDE SEQUENCE [LARGE SCALE GENOMIC DNA]</scope>
    <source>
        <strain evidence="3">DSM 12680 / TGB-C1</strain>
    </source>
</reference>
<keyword evidence="3" id="KW-1185">Reference proteome</keyword>
<dbReference type="STRING" id="643648.Slip_0419"/>
<feature type="transmembrane region" description="Helical" evidence="1">
    <location>
        <begin position="7"/>
        <end position="27"/>
    </location>
</feature>
<gene>
    <name evidence="2" type="ordered locus">Slip_0419</name>
</gene>
<organism evidence="2 3">
    <name type="scientific">Syntrophothermus lipocalidus (strain DSM 12680 / TGB-C1)</name>
    <dbReference type="NCBI Taxonomy" id="643648"/>
    <lineage>
        <taxon>Bacteria</taxon>
        <taxon>Bacillati</taxon>
        <taxon>Bacillota</taxon>
        <taxon>Clostridia</taxon>
        <taxon>Eubacteriales</taxon>
        <taxon>Syntrophomonadaceae</taxon>
        <taxon>Syntrophothermus</taxon>
    </lineage>
</organism>
<keyword evidence="1" id="KW-1133">Transmembrane helix</keyword>
<evidence type="ECO:0000313" key="2">
    <source>
        <dbReference type="EMBL" id="ADI01203.1"/>
    </source>
</evidence>
<dbReference type="OrthoDB" id="1681124at2"/>
<accession>D7CKG8</accession>
<dbReference type="eggNOG" id="ENOG50338QT">
    <property type="taxonomic scope" value="Bacteria"/>
</dbReference>
<dbReference type="HOGENOM" id="CLU_094201_1_1_9"/>